<dbReference type="GO" id="GO:0016491">
    <property type="term" value="F:oxidoreductase activity"/>
    <property type="evidence" value="ECO:0007669"/>
    <property type="project" value="UniProtKB-KW"/>
</dbReference>
<evidence type="ECO:0000313" key="4">
    <source>
        <dbReference type="Proteomes" id="UP000664521"/>
    </source>
</evidence>
<protein>
    <recommendedName>
        <fullName evidence="2">NADP-dependent oxidoreductase domain-containing protein</fullName>
    </recommendedName>
</protein>
<dbReference type="PRINTS" id="PR00069">
    <property type="entry name" value="ALDKETRDTASE"/>
</dbReference>
<dbReference type="InterPro" id="IPR036812">
    <property type="entry name" value="NAD(P)_OxRdtase_dom_sf"/>
</dbReference>
<feature type="domain" description="NADP-dependent oxidoreductase" evidence="2">
    <location>
        <begin position="4"/>
        <end position="298"/>
    </location>
</feature>
<dbReference type="OrthoDB" id="2310150at2759"/>
<dbReference type="Gene3D" id="3.20.20.100">
    <property type="entry name" value="NADP-dependent oxidoreductase domain"/>
    <property type="match status" value="1"/>
</dbReference>
<sequence length="320" mass="35212">MAAKIVFGAAGLPYLPTDAADKQISLLRKYGIKDLDTASIYTGSEAILGSTGASKDFVVHTKAPGFSSGSLSKRSIKDGMEKSLKELKLASVETYFLHCPDPDTPIEETLEAIQELYLAGKFRRFGLSNFEVSAVESIHSLATERGYVLPTVYQGNYNAVARHVEKDLFPVLRRLKMSFWAYSPIAGGFLVRSPQAIKEGNHGRFDKGTFVGQMYHDLYAKPSLVSALEQWELVAKKVGTTKAGLAYRWVRFNSALQGACEDSLILGASSPAQLEQTLNYLAEGPLPQEVLPDIADIWESVKDDAPVDNYQAYWKDKLST</sequence>
<dbReference type="InterPro" id="IPR050523">
    <property type="entry name" value="AKR_Detox_Biosynth"/>
</dbReference>
<dbReference type="Proteomes" id="UP000664521">
    <property type="component" value="Unassembled WGS sequence"/>
</dbReference>
<dbReference type="CDD" id="cd19075">
    <property type="entry name" value="AKR_AKR7A1-5"/>
    <property type="match status" value="1"/>
</dbReference>
<evidence type="ECO:0000256" key="1">
    <source>
        <dbReference type="ARBA" id="ARBA00023002"/>
    </source>
</evidence>
<dbReference type="PANTHER" id="PTHR43364:SF4">
    <property type="entry name" value="NAD(P)-LINKED OXIDOREDUCTASE SUPERFAMILY PROTEIN"/>
    <property type="match status" value="1"/>
</dbReference>
<keyword evidence="4" id="KW-1185">Reference proteome</keyword>
<comment type="caution">
    <text evidence="3">The sequence shown here is derived from an EMBL/GenBank/DDBJ whole genome shotgun (WGS) entry which is preliminary data.</text>
</comment>
<dbReference type="AlphaFoldDB" id="A0A8H3G3G0"/>
<dbReference type="Pfam" id="PF00248">
    <property type="entry name" value="Aldo_ket_red"/>
    <property type="match status" value="1"/>
</dbReference>
<dbReference type="EMBL" id="CAJPDS010000063">
    <property type="protein sequence ID" value="CAF9932458.1"/>
    <property type="molecule type" value="Genomic_DNA"/>
</dbReference>
<dbReference type="PANTHER" id="PTHR43364">
    <property type="entry name" value="NADH-SPECIFIC METHYLGLYOXAL REDUCTASE-RELATED"/>
    <property type="match status" value="1"/>
</dbReference>
<keyword evidence="1" id="KW-0560">Oxidoreductase</keyword>
<gene>
    <name evidence="3" type="ORF">HETSPECPRED_008365</name>
</gene>
<dbReference type="InterPro" id="IPR020471">
    <property type="entry name" value="AKR"/>
</dbReference>
<name>A0A8H3G3G0_9LECA</name>
<dbReference type="SUPFAM" id="SSF51430">
    <property type="entry name" value="NAD(P)-linked oxidoreductase"/>
    <property type="match status" value="1"/>
</dbReference>
<dbReference type="InterPro" id="IPR023210">
    <property type="entry name" value="NADP_OxRdtase_dom"/>
</dbReference>
<proteinExistence type="predicted"/>
<evidence type="ECO:0000313" key="3">
    <source>
        <dbReference type="EMBL" id="CAF9932458.1"/>
    </source>
</evidence>
<accession>A0A8H3G3G0</accession>
<organism evidence="3 4">
    <name type="scientific">Heterodermia speciosa</name>
    <dbReference type="NCBI Taxonomy" id="116794"/>
    <lineage>
        <taxon>Eukaryota</taxon>
        <taxon>Fungi</taxon>
        <taxon>Dikarya</taxon>
        <taxon>Ascomycota</taxon>
        <taxon>Pezizomycotina</taxon>
        <taxon>Lecanoromycetes</taxon>
        <taxon>OSLEUM clade</taxon>
        <taxon>Lecanoromycetidae</taxon>
        <taxon>Caliciales</taxon>
        <taxon>Physciaceae</taxon>
        <taxon>Heterodermia</taxon>
    </lineage>
</organism>
<reference evidence="3" key="1">
    <citation type="submission" date="2021-03" db="EMBL/GenBank/DDBJ databases">
        <authorList>
            <person name="Tagirdzhanova G."/>
        </authorList>
    </citation>
    <scope>NUCLEOTIDE SEQUENCE</scope>
</reference>
<evidence type="ECO:0000259" key="2">
    <source>
        <dbReference type="Pfam" id="PF00248"/>
    </source>
</evidence>